<reference evidence="3" key="1">
    <citation type="submission" date="2016-03" db="EMBL/GenBank/DDBJ databases">
        <authorList>
            <person name="Guldener U."/>
        </authorList>
    </citation>
    <scope>NUCLEOTIDE SEQUENCE [LARGE SCALE GENOMIC DNA]</scope>
</reference>
<evidence type="ECO:0000313" key="3">
    <source>
        <dbReference type="Proteomes" id="UP000177625"/>
    </source>
</evidence>
<feature type="region of interest" description="Disordered" evidence="1">
    <location>
        <begin position="78"/>
        <end position="115"/>
    </location>
</feature>
<evidence type="ECO:0000313" key="2">
    <source>
        <dbReference type="EMBL" id="CZT50972.1"/>
    </source>
</evidence>
<gene>
    <name evidence="2" type="ORF">RSE6_12049</name>
</gene>
<dbReference type="Proteomes" id="UP000177625">
    <property type="component" value="Unassembled WGS sequence"/>
</dbReference>
<accession>A0A1E1MPF5</accession>
<feature type="compositionally biased region" description="Polar residues" evidence="1">
    <location>
        <begin position="105"/>
        <end position="115"/>
    </location>
</feature>
<name>A0A1E1MPF5_RHYSE</name>
<sequence>MFHAIKPHLSHYSLSRCSLRQHPIIPVSSRVMHAIASIHKRESVLQDADSYGTIEKYNKKQIRLLCKSKIFEEQQTECSERISMNDNDANADDGDSMPPDYLMTPPTSCSYSTHT</sequence>
<evidence type="ECO:0000256" key="1">
    <source>
        <dbReference type="SAM" id="MobiDB-lite"/>
    </source>
</evidence>
<organism evidence="2 3">
    <name type="scientific">Rhynchosporium secalis</name>
    <name type="common">Barley scald fungus</name>
    <dbReference type="NCBI Taxonomy" id="38038"/>
    <lineage>
        <taxon>Eukaryota</taxon>
        <taxon>Fungi</taxon>
        <taxon>Dikarya</taxon>
        <taxon>Ascomycota</taxon>
        <taxon>Pezizomycotina</taxon>
        <taxon>Leotiomycetes</taxon>
        <taxon>Helotiales</taxon>
        <taxon>Ploettnerulaceae</taxon>
        <taxon>Rhynchosporium</taxon>
    </lineage>
</organism>
<dbReference type="AlphaFoldDB" id="A0A1E1MPF5"/>
<protein>
    <submittedName>
        <fullName evidence="2">Uncharacterized protein</fullName>
    </submittedName>
</protein>
<proteinExistence type="predicted"/>
<keyword evidence="3" id="KW-1185">Reference proteome</keyword>
<dbReference type="EMBL" id="FJVC01000461">
    <property type="protein sequence ID" value="CZT50972.1"/>
    <property type="molecule type" value="Genomic_DNA"/>
</dbReference>